<organism evidence="1">
    <name type="scientific">uncultured Desulfobacterium sp</name>
    <dbReference type="NCBI Taxonomy" id="201089"/>
    <lineage>
        <taxon>Bacteria</taxon>
        <taxon>Pseudomonadati</taxon>
        <taxon>Thermodesulfobacteriota</taxon>
        <taxon>Desulfobacteria</taxon>
        <taxon>Desulfobacterales</taxon>
        <taxon>Desulfobacteriaceae</taxon>
        <taxon>Desulfobacterium</taxon>
        <taxon>environmental samples</taxon>
    </lineage>
</organism>
<name>E1YL36_9BACT</name>
<dbReference type="AlphaFoldDB" id="E1YL36"/>
<proteinExistence type="predicted"/>
<evidence type="ECO:0008006" key="2">
    <source>
        <dbReference type="Google" id="ProtNLM"/>
    </source>
</evidence>
<reference evidence="1" key="1">
    <citation type="journal article" date="2011" name="Environ. Microbiol.">
        <title>Genomic insights into the metabolic potential of the polycyclic aromatic hydrocarbon degrading sulfate-reducing Deltaproteobacterium N47.</title>
        <authorList>
            <person name="Bergmann F."/>
            <person name="Selesi D."/>
            <person name="Weinmaier T."/>
            <person name="Tischler P."/>
            <person name="Rattei T."/>
            <person name="Meckenstock R.U."/>
        </authorList>
    </citation>
    <scope>NUCLEOTIDE SEQUENCE</scope>
</reference>
<evidence type="ECO:0000313" key="1">
    <source>
        <dbReference type="EMBL" id="CBX30819.1"/>
    </source>
</evidence>
<sequence length="409" mass="46571">MGLPPQSKGITIDFDCQFKVHLQDSRISTILAAFAVLLPQLLKDFFQKVLVGFGEYAMALKKKPFACKCGNDADFIWKTRHGKKTKIHGFYRWLELHQLQVQCKRCGSKMYITRKLLGMEPMKRIAPEIYRKLGLLGSLTTFRVAEKIGGMFGWAVDKMTIWSAVQKTASEIGFKLDVKELPHGEADGTGIGIKGIAKRGKELKVFVQYKQGGGVRVAGLDIGNYNGSWDKLFQNSIEIFKGFSQFLLLTDGDSSILDSLKDKVKIIFQRCLWHIPHQAKFSLWQDKVKHKSEDWLHVIAELMEICAIRPLVDCQQTIEMMVESKKKRLDEIIGYCREKGYSHTVSYLENAQPDMFTAVENRLNGKTTSKVERVMRTVNMRANVSKWSKSGALNVTKVRLAYYYNGFDA</sequence>
<gene>
    <name evidence="1" type="ORF">N47_E43310</name>
</gene>
<accession>E1YL36</accession>
<dbReference type="EMBL" id="FR695877">
    <property type="protein sequence ID" value="CBX30819.1"/>
    <property type="molecule type" value="Genomic_DNA"/>
</dbReference>
<protein>
    <recommendedName>
        <fullName evidence="2">Transposase</fullName>
    </recommendedName>
</protein>